<name>A0A0F8WLK6_9ZZZZ</name>
<gene>
    <name evidence="1" type="ORF">LCGC14_3138290</name>
</gene>
<protein>
    <submittedName>
        <fullName evidence="1">Uncharacterized protein</fullName>
    </submittedName>
</protein>
<reference evidence="1" key="1">
    <citation type="journal article" date="2015" name="Nature">
        <title>Complex archaea that bridge the gap between prokaryotes and eukaryotes.</title>
        <authorList>
            <person name="Spang A."/>
            <person name="Saw J.H."/>
            <person name="Jorgensen S.L."/>
            <person name="Zaremba-Niedzwiedzka K."/>
            <person name="Martijn J."/>
            <person name="Lind A.E."/>
            <person name="van Eijk R."/>
            <person name="Schleper C."/>
            <person name="Guy L."/>
            <person name="Ettema T.J."/>
        </authorList>
    </citation>
    <scope>NUCLEOTIDE SEQUENCE</scope>
</reference>
<accession>A0A0F8WLK6</accession>
<proteinExistence type="predicted"/>
<comment type="caution">
    <text evidence="1">The sequence shown here is derived from an EMBL/GenBank/DDBJ whole genome shotgun (WGS) entry which is preliminary data.</text>
</comment>
<sequence>MPDSTINEVTTAFATACVTYADLVNTEQDGLSDDSMPAVIAIFAEFVKLVHDLNTGDKGDGETAPNVDDSAARTAARDLFADVGEHTKWLIQVISAHANRVVGELTVYSGGTAPAYSGDFDPDDADWGGPDAPVS</sequence>
<evidence type="ECO:0000313" key="1">
    <source>
        <dbReference type="EMBL" id="KKK49120.1"/>
    </source>
</evidence>
<dbReference type="EMBL" id="LAZR01068715">
    <property type="protein sequence ID" value="KKK49120.1"/>
    <property type="molecule type" value="Genomic_DNA"/>
</dbReference>
<organism evidence="1">
    <name type="scientific">marine sediment metagenome</name>
    <dbReference type="NCBI Taxonomy" id="412755"/>
    <lineage>
        <taxon>unclassified sequences</taxon>
        <taxon>metagenomes</taxon>
        <taxon>ecological metagenomes</taxon>
    </lineage>
</organism>
<dbReference type="AlphaFoldDB" id="A0A0F8WLK6"/>